<reference evidence="2 3" key="1">
    <citation type="submission" date="2014-07" db="EMBL/GenBank/DDBJ databases">
        <title>Genome of Chryseobacterium soli DSM 19298.</title>
        <authorList>
            <person name="Stropko S.J."/>
            <person name="Pipes S.E."/>
            <person name="Newman J."/>
        </authorList>
    </citation>
    <scope>NUCLEOTIDE SEQUENCE [LARGE SCALE GENOMIC DNA]</scope>
    <source>
        <strain evidence="2 3">DSM 19298</strain>
    </source>
</reference>
<dbReference type="AlphaFoldDB" id="A0A086AAA0"/>
<name>A0A086AAA0_9FLAO</name>
<comment type="caution">
    <text evidence="2">The sequence shown here is derived from an EMBL/GenBank/DDBJ whole genome shotgun (WGS) entry which is preliminary data.</text>
</comment>
<keyword evidence="1" id="KW-0812">Transmembrane</keyword>
<evidence type="ECO:0000313" key="3">
    <source>
        <dbReference type="Proteomes" id="UP000028705"/>
    </source>
</evidence>
<proteinExistence type="predicted"/>
<keyword evidence="1" id="KW-1133">Transmembrane helix</keyword>
<keyword evidence="3" id="KW-1185">Reference proteome</keyword>
<keyword evidence="1" id="KW-0472">Membrane</keyword>
<evidence type="ECO:0000313" key="2">
    <source>
        <dbReference type="EMBL" id="KFF13614.1"/>
    </source>
</evidence>
<accession>A0A086AAA0</accession>
<dbReference type="Proteomes" id="UP000028705">
    <property type="component" value="Unassembled WGS sequence"/>
</dbReference>
<dbReference type="STRING" id="445961.IW15_07470"/>
<dbReference type="EMBL" id="JPRH01000002">
    <property type="protein sequence ID" value="KFF13614.1"/>
    <property type="molecule type" value="Genomic_DNA"/>
</dbReference>
<sequence length="119" mass="14015">MKKTIIIISSILLLIVISFTIYWNLPITVTRSSDIQFGNGLIQHIETYRKINKKLPENNDWKTLDQLGFKKVDLGTQPDYKTDNNGNYELVYFDSFDGPYLMWNSKEKDWGIDFPKIYK</sequence>
<feature type="transmembrane region" description="Helical" evidence="1">
    <location>
        <begin position="5"/>
        <end position="25"/>
    </location>
</feature>
<dbReference type="RefSeq" id="WP_034710256.1">
    <property type="nucleotide sequence ID" value="NZ_JPRH01000002.1"/>
</dbReference>
<gene>
    <name evidence="2" type="ORF">IW15_07470</name>
</gene>
<dbReference type="OrthoDB" id="1260332at2"/>
<protein>
    <submittedName>
        <fullName evidence="2">Uncharacterized protein</fullName>
    </submittedName>
</protein>
<evidence type="ECO:0000256" key="1">
    <source>
        <dbReference type="SAM" id="Phobius"/>
    </source>
</evidence>
<dbReference type="eggNOG" id="ENOG5032X8W">
    <property type="taxonomic scope" value="Bacteria"/>
</dbReference>
<organism evidence="2 3">
    <name type="scientific">Chryseobacterium soli</name>
    <dbReference type="NCBI Taxonomy" id="445961"/>
    <lineage>
        <taxon>Bacteria</taxon>
        <taxon>Pseudomonadati</taxon>
        <taxon>Bacteroidota</taxon>
        <taxon>Flavobacteriia</taxon>
        <taxon>Flavobacteriales</taxon>
        <taxon>Weeksellaceae</taxon>
        <taxon>Chryseobacterium group</taxon>
        <taxon>Chryseobacterium</taxon>
    </lineage>
</organism>